<reference evidence="2" key="2">
    <citation type="submission" date="2020-07" db="EMBL/GenBank/DDBJ databases">
        <authorList>
            <person name="Vera ALvarez R."/>
            <person name="Arias-Moreno D.M."/>
            <person name="Jimenez-Jacinto V."/>
            <person name="Jimenez-Bremont J.F."/>
            <person name="Swaminathan K."/>
            <person name="Moose S.P."/>
            <person name="Guerrero-Gonzalez M.L."/>
            <person name="Marino-Ramirez L."/>
            <person name="Landsman D."/>
            <person name="Rodriguez-Kessler M."/>
            <person name="Delgado-Sanchez P."/>
        </authorList>
    </citation>
    <scope>NUCLEOTIDE SEQUENCE</scope>
    <source>
        <tissue evidence="2">Cladode</tissue>
    </source>
</reference>
<keyword evidence="1" id="KW-0472">Membrane</keyword>
<keyword evidence="1" id="KW-1133">Transmembrane helix</keyword>
<dbReference type="EMBL" id="GISG01074184">
    <property type="protein sequence ID" value="MBA4630561.1"/>
    <property type="molecule type" value="Transcribed_RNA"/>
</dbReference>
<proteinExistence type="predicted"/>
<reference evidence="2" key="1">
    <citation type="journal article" date="2013" name="J. Plant Res.">
        <title>Effect of fungi and light on seed germination of three Opuntia species from semiarid lands of central Mexico.</title>
        <authorList>
            <person name="Delgado-Sanchez P."/>
            <person name="Jimenez-Bremont J.F."/>
            <person name="Guerrero-Gonzalez Mde L."/>
            <person name="Flores J."/>
        </authorList>
    </citation>
    <scope>NUCLEOTIDE SEQUENCE</scope>
    <source>
        <tissue evidence="2">Cladode</tissue>
    </source>
</reference>
<accession>A0A7C9CZX0</accession>
<sequence length="126" mass="13622">MVDIKPTSALKVDSVCPGNFFILQTKHPIDGLYLAFPDVTCIFVLAVCLGTGILIVTPSASTFAPKTLLTFTFTSMRVLPNSLIVGNTRKGRLTPSVIRYFINSNSPSGGTKLTVFSALNLVRFTH</sequence>
<protein>
    <submittedName>
        <fullName evidence="2">Uncharacterized protein</fullName>
    </submittedName>
</protein>
<keyword evidence="1" id="KW-0812">Transmembrane</keyword>
<evidence type="ECO:0000256" key="1">
    <source>
        <dbReference type="SAM" id="Phobius"/>
    </source>
</evidence>
<name>A0A7C9CZX0_OPUST</name>
<feature type="transmembrane region" description="Helical" evidence="1">
    <location>
        <begin position="32"/>
        <end position="56"/>
    </location>
</feature>
<organism evidence="2">
    <name type="scientific">Opuntia streptacantha</name>
    <name type="common">Prickly pear cactus</name>
    <name type="synonym">Opuntia cardona</name>
    <dbReference type="NCBI Taxonomy" id="393608"/>
    <lineage>
        <taxon>Eukaryota</taxon>
        <taxon>Viridiplantae</taxon>
        <taxon>Streptophyta</taxon>
        <taxon>Embryophyta</taxon>
        <taxon>Tracheophyta</taxon>
        <taxon>Spermatophyta</taxon>
        <taxon>Magnoliopsida</taxon>
        <taxon>eudicotyledons</taxon>
        <taxon>Gunneridae</taxon>
        <taxon>Pentapetalae</taxon>
        <taxon>Caryophyllales</taxon>
        <taxon>Cactineae</taxon>
        <taxon>Cactaceae</taxon>
        <taxon>Opuntioideae</taxon>
        <taxon>Opuntia</taxon>
    </lineage>
</organism>
<dbReference type="AlphaFoldDB" id="A0A7C9CZX0"/>
<evidence type="ECO:0000313" key="2">
    <source>
        <dbReference type="EMBL" id="MBA4630561.1"/>
    </source>
</evidence>